<dbReference type="InterPro" id="IPR050109">
    <property type="entry name" value="HTH-type_TetR-like_transc_reg"/>
</dbReference>
<dbReference type="SUPFAM" id="SSF46689">
    <property type="entry name" value="Homeodomain-like"/>
    <property type="match status" value="1"/>
</dbReference>
<dbReference type="InterPro" id="IPR041347">
    <property type="entry name" value="MftR_C"/>
</dbReference>
<evidence type="ECO:0000259" key="5">
    <source>
        <dbReference type="PROSITE" id="PS50977"/>
    </source>
</evidence>
<dbReference type="GO" id="GO:0000976">
    <property type="term" value="F:transcription cis-regulatory region binding"/>
    <property type="evidence" value="ECO:0007669"/>
    <property type="project" value="TreeGrafter"/>
</dbReference>
<dbReference type="Gene3D" id="1.10.357.10">
    <property type="entry name" value="Tetracycline Repressor, domain 2"/>
    <property type="match status" value="1"/>
</dbReference>
<dbReference type="PANTHER" id="PTHR30055:SF238">
    <property type="entry name" value="MYCOFACTOCIN BIOSYNTHESIS TRANSCRIPTIONAL REGULATOR MFTR-RELATED"/>
    <property type="match status" value="1"/>
</dbReference>
<dbReference type="RefSeq" id="WP_196191910.1">
    <property type="nucleotide sequence ID" value="NZ_JADPRT010000001.1"/>
</dbReference>
<gene>
    <name evidence="6" type="ORF">I2501_01550</name>
</gene>
<evidence type="ECO:0000313" key="6">
    <source>
        <dbReference type="EMBL" id="MBF9066722.1"/>
    </source>
</evidence>
<dbReference type="Proteomes" id="UP000657385">
    <property type="component" value="Unassembled WGS sequence"/>
</dbReference>
<dbReference type="Pfam" id="PF17754">
    <property type="entry name" value="TetR_C_14"/>
    <property type="match status" value="1"/>
</dbReference>
<feature type="DNA-binding region" description="H-T-H motif" evidence="4">
    <location>
        <begin position="29"/>
        <end position="48"/>
    </location>
</feature>
<evidence type="ECO:0000256" key="4">
    <source>
        <dbReference type="PROSITE-ProRule" id="PRU00335"/>
    </source>
</evidence>
<keyword evidence="3" id="KW-0804">Transcription</keyword>
<protein>
    <submittedName>
        <fullName evidence="6">TetR family transcriptional regulator</fullName>
    </submittedName>
</protein>
<dbReference type="Pfam" id="PF00440">
    <property type="entry name" value="TetR_N"/>
    <property type="match status" value="1"/>
</dbReference>
<accession>A0A931F9K3</accession>
<dbReference type="PROSITE" id="PS50977">
    <property type="entry name" value="HTH_TETR_2"/>
    <property type="match status" value="1"/>
</dbReference>
<dbReference type="EMBL" id="JADPRT010000001">
    <property type="protein sequence ID" value="MBF9066722.1"/>
    <property type="molecule type" value="Genomic_DNA"/>
</dbReference>
<dbReference type="GO" id="GO:0003700">
    <property type="term" value="F:DNA-binding transcription factor activity"/>
    <property type="evidence" value="ECO:0007669"/>
    <property type="project" value="TreeGrafter"/>
</dbReference>
<name>A0A931F9K3_9ACTN</name>
<evidence type="ECO:0000313" key="7">
    <source>
        <dbReference type="Proteomes" id="UP000657385"/>
    </source>
</evidence>
<evidence type="ECO:0000256" key="1">
    <source>
        <dbReference type="ARBA" id="ARBA00023015"/>
    </source>
</evidence>
<reference evidence="6" key="1">
    <citation type="submission" date="2020-11" db="EMBL/GenBank/DDBJ databases">
        <title>Isolation and identification of active actinomycetes.</title>
        <authorList>
            <person name="Yu B."/>
        </authorList>
    </citation>
    <scope>NUCLEOTIDE SEQUENCE</scope>
    <source>
        <strain evidence="6">NEAU-YB345</strain>
    </source>
</reference>
<comment type="caution">
    <text evidence="6">The sequence shown here is derived from an EMBL/GenBank/DDBJ whole genome shotgun (WGS) entry which is preliminary data.</text>
</comment>
<feature type="domain" description="HTH tetR-type" evidence="5">
    <location>
        <begin position="6"/>
        <end position="66"/>
    </location>
</feature>
<dbReference type="InterPro" id="IPR001647">
    <property type="entry name" value="HTH_TetR"/>
</dbReference>
<dbReference type="PANTHER" id="PTHR30055">
    <property type="entry name" value="HTH-TYPE TRANSCRIPTIONAL REGULATOR RUTR"/>
    <property type="match status" value="1"/>
</dbReference>
<dbReference type="PRINTS" id="PR00455">
    <property type="entry name" value="HTHTETR"/>
</dbReference>
<dbReference type="InterPro" id="IPR009057">
    <property type="entry name" value="Homeodomain-like_sf"/>
</dbReference>
<keyword evidence="1" id="KW-0805">Transcription regulation</keyword>
<sequence>MPRDGSKARARLRAAALDLYRERGYDETTTAQIAARAEVSERTYFRHFADKREVLFDGEAELRAILVDAVAAAPDGLPPLHVMVRAFSAAVPLIVANRRVAEQRAEVIAVTPALQERAYAKTAGLTDVLEEALAARGTARPTARLAAQVGMAAFERASRAWAGDPDVDLSALIAQAADEVLTLGGT</sequence>
<dbReference type="AlphaFoldDB" id="A0A931F9K3"/>
<evidence type="ECO:0000256" key="2">
    <source>
        <dbReference type="ARBA" id="ARBA00023125"/>
    </source>
</evidence>
<organism evidence="6 7">
    <name type="scientific">Streptacidiphilus fuscans</name>
    <dbReference type="NCBI Taxonomy" id="2789292"/>
    <lineage>
        <taxon>Bacteria</taxon>
        <taxon>Bacillati</taxon>
        <taxon>Actinomycetota</taxon>
        <taxon>Actinomycetes</taxon>
        <taxon>Kitasatosporales</taxon>
        <taxon>Streptomycetaceae</taxon>
        <taxon>Streptacidiphilus</taxon>
    </lineage>
</organism>
<proteinExistence type="predicted"/>
<evidence type="ECO:0000256" key="3">
    <source>
        <dbReference type="ARBA" id="ARBA00023163"/>
    </source>
</evidence>
<keyword evidence="7" id="KW-1185">Reference proteome</keyword>
<keyword evidence="2 4" id="KW-0238">DNA-binding</keyword>